<feature type="coiled-coil region" evidence="3">
    <location>
        <begin position="1547"/>
        <end position="1604"/>
    </location>
</feature>
<dbReference type="InterPro" id="IPR036770">
    <property type="entry name" value="Ankyrin_rpt-contain_sf"/>
</dbReference>
<evidence type="ECO:0000313" key="4">
    <source>
        <dbReference type="EMBL" id="AKI80216.1"/>
    </source>
</evidence>
<dbReference type="Proteomes" id="UP000240461">
    <property type="component" value="Segment"/>
</dbReference>
<evidence type="ECO:0000256" key="2">
    <source>
        <dbReference type="ARBA" id="ARBA00023043"/>
    </source>
</evidence>
<dbReference type="EMBL" id="KM982402">
    <property type="protein sequence ID" value="AKI80216.1"/>
    <property type="molecule type" value="Genomic_DNA"/>
</dbReference>
<dbReference type="InterPro" id="IPR051637">
    <property type="entry name" value="Ank_repeat_dom-contain_49"/>
</dbReference>
<protein>
    <submittedName>
        <fullName evidence="4">Ankyrin repeat-containing protein</fullName>
    </submittedName>
</protein>
<sequence length="1903" mass="218995">MSRYQPRIILNHPEKVVPDDIMEQFFLTIKTGDIDKIRNFVAQNKNKFNIIEKSSKPGGPNKTPIHAVLELDDRIADQETKLTIIKYLDKMGAPMDLPDSDNVWPIHLAAADQDEDIIDYMLKNKVSIDRKDSSNNTPLHYAIYGKQVPCFDKIKVGSIVPPQDIEKLPLNKTLTDTKDYIVELLNNNPQIKNNLIHTVNTIMNIPSMYQATKTEKDLETDIIDIFTEIASNPSYPSQNYVNSMSVQQNKLDQLINRMYILINDDLLRGLTNPLKISPNNTGWGPVTSSSGQPSPIDRILEREHDYVFNELNNKYSSTKNTITDINLTSTNKLSRETIPNIMRNVNTNYIDKLIFCPDCSNSEYGEKITLTKMLYLLVWSNYKINYIPDLVRRIMDNMKIMSVTVHSQIVNNNYTAFPLNSNLSVDDDSSLIGYIFSNLLRNKLNPQSQIDLSLADVMDQVDPTINAITGGINGCITNQLVQLFTNSDDPNGAVNLFDGILNSPINNLWSIPEFRSLREDINDLRPAYRDGKISWFQMLFDLIQEIQPNLVTGNTNDVTNNIFIRGRRTPRYILPLTPLPNSTNYGPPPGPPHGTLNNAYTYSEAFRVIDALVQYITSGNSQINATRYPRVFDQNINDWIPFIDNEFQSDALLQQYPELTFLYKILAVHTQRAIYSVIFNCVSILLRNLPVSPEADLVRNYLELIDDAYMYYLILPSEPNPAEFTQTGTDDTLADLKQHKWDPDNDLVNWFTRYIQRIPTEFIEQLYQIIMQNIDDFNYNNLENIRNHIESSIVDLSNFITPIINNSEFRNSIKKYFGTFNYPAGYNGTRIASMQVIPRLNSLIDDIDFEYRFDDYLILLRNGAITGLTFLTEIYGYFFVDTKKRLQSIDESLIDVNAIVADIIANINNETYYYIPQVILPALIKQLVTVISNIYAIKDVLSKFTPVKVEFDALITNSIPEHNQIINLGNDFVSYIQDQLKIIYTNTIDIIKYHNNVIEFLNTHSASQLINATNTATGNNITTTRVFNGNLIPIQIFPSTLSDNPNFSEIETVLRSYSIPEITYYADATDNTDILLDIFDIGSTLNLYHGTISFDRVGIISNSPNMTDNLQINIENDGTVKDIPDPIAGQWLSFDVNHPRGTSYFNAFIAYITGNFQFDKLNGMPSSVFKFLPEYLSFMKQQIIEEVVQFIVDNKDTNAKKIYDELTDLGTQTSYQAIPDVKNYIIIGKLTDDILNKLFEFAIRQSVSSWIYNITSNDPRYRSIIDPLNQTISIINKKDYLRLSLNQINRETITDLLSTNSPYVDYGLAQVETNPNNLSYTNYQNLNKFIYYLYNINYSSDNFQDGNCYYINPAIVSKLIDSYTLEAKNSDGNTPLHLAISMTNPDIVEILLKHGANPFTFRNIRNESSYDLFNDIIRSHLKYDTGNTVSKSIENFYKPFNDLLVSRLLDDKFKNNIIKNITYGIPIELIMYNHMFHLYLENYRYEFTIETRDSIRRIFKKYFNITDTVYPTDLFEINRDEDLSKILESEFPQNRVKTSVQLLNPKLRDYQKQLGELNNQIINLTKEKRSIIDSQQISFINNLIANLEARKSIVQTNISDLEFKQPTSTVDSAMISSFKSSVNSIQNRIGDRSLNLIDFYRLAFGRIGYSQDLYLNIWRLYLEKDILNARSMIFPLLDQVINNHVSLVQENKMTGENKQELAVIVDFYSTVKKYIESKKSLPNNLDDNPILQEEHDHIVYLINLILTPTIRNILISQIYQGLAESDLTNTLLADRNVAIRDILNSEYNGHSLDSFIKDILPNLSVKYFTTIYGDQDPNKLITSANDVFQPIIETVKLNRIIQITDDSVLIQNLRDYVIPFFINTYQNFIHHIELSIYAYEKYILNTYQLTKILQIMSNLQIPK</sequence>
<organism evidence="4 5">
    <name type="scientific">Acanthamoeba polyphaga mimivirus Kroon</name>
    <dbReference type="NCBI Taxonomy" id="3069720"/>
    <lineage>
        <taxon>Viruses</taxon>
        <taxon>Varidnaviria</taxon>
        <taxon>Bamfordvirae</taxon>
        <taxon>Nucleocytoviricota</taxon>
        <taxon>Megaviricetes</taxon>
        <taxon>Imitervirales</taxon>
        <taxon>Mimiviridae</taxon>
        <taxon>Megamimivirinae</taxon>
        <taxon>Mimivirus</taxon>
        <taxon>Mimivirus lagoaense</taxon>
    </lineage>
</organism>
<dbReference type="PROSITE" id="PS50088">
    <property type="entry name" value="ANK_REPEAT"/>
    <property type="match status" value="2"/>
</dbReference>
<dbReference type="Pfam" id="PF00023">
    <property type="entry name" value="Ank"/>
    <property type="match status" value="1"/>
</dbReference>
<name>A0A0G2YAW1_9VIRU</name>
<keyword evidence="5" id="KW-1185">Reference proteome</keyword>
<evidence type="ECO:0000313" key="5">
    <source>
        <dbReference type="Proteomes" id="UP000240461"/>
    </source>
</evidence>
<proteinExistence type="predicted"/>
<accession>A0A0G2YAW1</accession>
<dbReference type="PANTHER" id="PTHR24180:SF45">
    <property type="entry name" value="POLY [ADP-RIBOSE] POLYMERASE TANKYRASE"/>
    <property type="match status" value="1"/>
</dbReference>
<keyword evidence="1" id="KW-0677">Repeat</keyword>
<keyword evidence="3" id="KW-0175">Coiled coil</keyword>
<dbReference type="PROSITE" id="PS50297">
    <property type="entry name" value="ANK_REP_REGION"/>
    <property type="match status" value="1"/>
</dbReference>
<evidence type="ECO:0000256" key="1">
    <source>
        <dbReference type="ARBA" id="ARBA00022737"/>
    </source>
</evidence>
<dbReference type="SUPFAM" id="SSF48403">
    <property type="entry name" value="Ankyrin repeat"/>
    <property type="match status" value="2"/>
</dbReference>
<dbReference type="SMART" id="SM00248">
    <property type="entry name" value="ANK"/>
    <property type="match status" value="3"/>
</dbReference>
<dbReference type="KEGG" id="vg:80514014"/>
<dbReference type="InterPro" id="IPR002110">
    <property type="entry name" value="Ankyrin_rpt"/>
</dbReference>
<keyword evidence="2" id="KW-0040">ANK repeat</keyword>
<dbReference type="Gene3D" id="1.25.40.20">
    <property type="entry name" value="Ankyrin repeat-containing domain"/>
    <property type="match status" value="2"/>
</dbReference>
<dbReference type="Pfam" id="PF13637">
    <property type="entry name" value="Ank_4"/>
    <property type="match status" value="1"/>
</dbReference>
<reference evidence="4 5" key="1">
    <citation type="submission" date="2014-10" db="EMBL/GenBank/DDBJ databases">
        <title>Pan-genome analysis of Brazilian lineage A amoebal mimiviruses.</title>
        <authorList>
            <person name="Assis F.L."/>
            <person name="Abrahao J.S."/>
            <person name="Kroon E.G."/>
            <person name="Dornas F.P."/>
            <person name="Andrade K.R."/>
            <person name="Borato P.V.M."/>
            <person name="Pilotto M.R."/>
            <person name="Benamar S."/>
            <person name="LaScola B."/>
            <person name="Colson P."/>
        </authorList>
    </citation>
    <scope>NUCLEOTIDE SEQUENCE [LARGE SCALE GENOMIC DNA]</scope>
    <source>
        <strain evidence="4 5">Kroon</strain>
    </source>
</reference>
<dbReference type="PANTHER" id="PTHR24180">
    <property type="entry name" value="CYCLIN-DEPENDENT KINASE INHIBITOR 2C-RELATED"/>
    <property type="match status" value="1"/>
</dbReference>
<evidence type="ECO:0000256" key="3">
    <source>
        <dbReference type="SAM" id="Coils"/>
    </source>
</evidence>